<feature type="compositionally biased region" description="Polar residues" evidence="21">
    <location>
        <begin position="863"/>
        <end position="887"/>
    </location>
</feature>
<dbReference type="Pfam" id="PF03460">
    <property type="entry name" value="NIR_SIR_ferr"/>
    <property type="match status" value="2"/>
</dbReference>
<dbReference type="GO" id="GO:0006673">
    <property type="term" value="P:inositol phosphoceramide metabolic process"/>
    <property type="evidence" value="ECO:0007669"/>
    <property type="project" value="InterPro"/>
</dbReference>
<dbReference type="PROSITE" id="PS00365">
    <property type="entry name" value="NIR_SIR"/>
    <property type="match status" value="1"/>
</dbReference>
<keyword evidence="22" id="KW-0472">Membrane</keyword>
<gene>
    <name evidence="24" type="ORF">PCL_06067</name>
</gene>
<keyword evidence="8" id="KW-0963">Cytoplasm</keyword>
<dbReference type="GO" id="GO:0005737">
    <property type="term" value="C:cytoplasm"/>
    <property type="evidence" value="ECO:0007669"/>
    <property type="project" value="UniProtKB-SubCell"/>
</dbReference>
<evidence type="ECO:0000256" key="15">
    <source>
        <dbReference type="ARBA" id="ARBA00023014"/>
    </source>
</evidence>
<comment type="subcellular location">
    <subcellularLocation>
        <location evidence="3">Cytoplasm</location>
    </subcellularLocation>
</comment>
<feature type="region of interest" description="Disordered" evidence="21">
    <location>
        <begin position="566"/>
        <end position="589"/>
    </location>
</feature>
<dbReference type="SUPFAM" id="SSF52518">
    <property type="entry name" value="Thiamin diphosphate-binding fold (THDP-binding)"/>
    <property type="match status" value="2"/>
</dbReference>
<dbReference type="InterPro" id="IPR029039">
    <property type="entry name" value="Flavoprotein-like_sf"/>
</dbReference>
<comment type="similarity">
    <text evidence="5">Belongs to the nitrite and sulfite reductase 4Fe-4S domain family.</text>
</comment>
<dbReference type="InterPro" id="IPR045854">
    <property type="entry name" value="NO2/SO3_Rdtase_4Fe4S_sf"/>
</dbReference>
<dbReference type="InterPro" id="IPR008254">
    <property type="entry name" value="Flavodoxin/NO_synth"/>
</dbReference>
<evidence type="ECO:0000256" key="5">
    <source>
        <dbReference type="ARBA" id="ARBA00010429"/>
    </source>
</evidence>
<evidence type="ECO:0000256" key="10">
    <source>
        <dbReference type="ARBA" id="ARBA00022617"/>
    </source>
</evidence>
<organism evidence="24 25">
    <name type="scientific">Purpureocillium lilacinum</name>
    <name type="common">Paecilomyces lilacinus</name>
    <dbReference type="NCBI Taxonomy" id="33203"/>
    <lineage>
        <taxon>Eukaryota</taxon>
        <taxon>Fungi</taxon>
        <taxon>Dikarya</taxon>
        <taxon>Ascomycota</taxon>
        <taxon>Pezizomycotina</taxon>
        <taxon>Sordariomycetes</taxon>
        <taxon>Hypocreomycetidae</taxon>
        <taxon>Hypocreales</taxon>
        <taxon>Ophiocordycipitaceae</taxon>
        <taxon>Purpureocillium</taxon>
    </lineage>
</organism>
<keyword evidence="16" id="KW-0198">Cysteine biosynthesis</keyword>
<dbReference type="FunFam" id="3.40.50.970:FF:000051">
    <property type="entry name" value="Sulfite reductase beta subunit"/>
    <property type="match status" value="1"/>
</dbReference>
<comment type="catalytic activity">
    <reaction evidence="17">
        <text>hydrogen sulfide + 3 NADP(+) + 3 H2O = sulfite + 3 NADPH + 4 H(+)</text>
        <dbReference type="Rhea" id="RHEA:13801"/>
        <dbReference type="ChEBI" id="CHEBI:15377"/>
        <dbReference type="ChEBI" id="CHEBI:15378"/>
        <dbReference type="ChEBI" id="CHEBI:17359"/>
        <dbReference type="ChEBI" id="CHEBI:29919"/>
        <dbReference type="ChEBI" id="CHEBI:57783"/>
        <dbReference type="ChEBI" id="CHEBI:58349"/>
        <dbReference type="EC" id="1.8.1.2"/>
    </reaction>
</comment>
<dbReference type="Gene3D" id="3.90.480.20">
    <property type="match status" value="1"/>
</dbReference>
<dbReference type="GO" id="GO:0004783">
    <property type="term" value="F:sulfite reductase (NADPH) activity"/>
    <property type="evidence" value="ECO:0007669"/>
    <property type="project" value="UniProtKB-EC"/>
</dbReference>
<dbReference type="FunFam" id="3.30.413.10:FF:000004">
    <property type="entry name" value="Sulfite reductase [NADPH] hemoprotein beta-component"/>
    <property type="match status" value="1"/>
</dbReference>
<dbReference type="SUPFAM" id="SSF52922">
    <property type="entry name" value="TK C-terminal domain-like"/>
    <property type="match status" value="1"/>
</dbReference>
<feature type="transmembrane region" description="Helical" evidence="22">
    <location>
        <begin position="265"/>
        <end position="286"/>
    </location>
</feature>
<name>A0A2U3ELM6_PURLI</name>
<dbReference type="FunFam" id="3.90.480.20:FF:000012">
    <property type="entry name" value="Sulfite reductase beta subunit"/>
    <property type="match status" value="1"/>
</dbReference>
<dbReference type="EC" id="1.8.1.2" evidence="6"/>
<dbReference type="FunFam" id="3.40.50.920:FF:000007">
    <property type="entry name" value="Pyruvate:ferredoxin (Flavodoxin) oxidoreductase"/>
    <property type="match status" value="1"/>
</dbReference>
<dbReference type="PANTHER" id="PTHR11493">
    <property type="entry name" value="SULFITE REDUCTASE [NADPH] SUBUNIT BETA-RELATED"/>
    <property type="match status" value="1"/>
</dbReference>
<comment type="subunit">
    <text evidence="19">Alpha(2)-beta(2). The alpha component is a flavoprotein, the beta component is a hemoprotein.</text>
</comment>
<dbReference type="InterPro" id="IPR001094">
    <property type="entry name" value="Flavdoxin-like"/>
</dbReference>
<evidence type="ECO:0000256" key="20">
    <source>
        <dbReference type="ARBA" id="ARBA00067595"/>
    </source>
</evidence>
<comment type="cofactor">
    <cofactor evidence="2">
        <name>[4Fe-4S] cluster</name>
        <dbReference type="ChEBI" id="CHEBI:49883"/>
    </cofactor>
</comment>
<dbReference type="FunFam" id="3.30.413.10:FF:000003">
    <property type="entry name" value="Sulfite reductase [NADPH] hemoprotein beta-component"/>
    <property type="match status" value="1"/>
</dbReference>
<protein>
    <recommendedName>
        <fullName evidence="20">Sulfite reductase [NADPH] subunit beta</fullName>
        <ecNumber evidence="6">1.8.1.2</ecNumber>
    </recommendedName>
</protein>
<dbReference type="PRINTS" id="PR00397">
    <property type="entry name" value="SIROHAEM"/>
</dbReference>
<dbReference type="Pfam" id="PF01855">
    <property type="entry name" value="POR_N"/>
    <property type="match status" value="1"/>
</dbReference>
<evidence type="ECO:0000256" key="8">
    <source>
        <dbReference type="ARBA" id="ARBA00022490"/>
    </source>
</evidence>
<evidence type="ECO:0000256" key="14">
    <source>
        <dbReference type="ARBA" id="ARBA00023004"/>
    </source>
</evidence>
<dbReference type="InterPro" id="IPR011786">
    <property type="entry name" value="CysI"/>
</dbReference>
<evidence type="ECO:0000256" key="18">
    <source>
        <dbReference type="ARBA" id="ARBA00057613"/>
    </source>
</evidence>
<dbReference type="Gene3D" id="3.40.50.360">
    <property type="match status" value="1"/>
</dbReference>
<dbReference type="HAMAP" id="MF_01540">
    <property type="entry name" value="CysI"/>
    <property type="match status" value="1"/>
</dbReference>
<reference evidence="24 25" key="1">
    <citation type="journal article" date="2016" name="Front. Microbiol.">
        <title>Genome and transcriptome sequences reveal the specific parasitism of the nematophagous Purpureocillium lilacinum 36-1.</title>
        <authorList>
            <person name="Xie J."/>
            <person name="Li S."/>
            <person name="Mo C."/>
            <person name="Xiao X."/>
            <person name="Peng D."/>
            <person name="Wang G."/>
            <person name="Xiao Y."/>
        </authorList>
    </citation>
    <scope>NUCLEOTIDE SEQUENCE [LARGE SCALE GENOMIC DNA]</scope>
    <source>
        <strain evidence="24 25">36-1</strain>
    </source>
</reference>
<keyword evidence="13" id="KW-0560">Oxidoreductase</keyword>
<evidence type="ECO:0000256" key="6">
    <source>
        <dbReference type="ARBA" id="ARBA00012604"/>
    </source>
</evidence>
<keyword evidence="22" id="KW-0812">Transmembrane</keyword>
<accession>A0A2U3ELM6</accession>
<evidence type="ECO:0000256" key="17">
    <source>
        <dbReference type="ARBA" id="ARBA00052219"/>
    </source>
</evidence>
<evidence type="ECO:0000256" key="13">
    <source>
        <dbReference type="ARBA" id="ARBA00023002"/>
    </source>
</evidence>
<feature type="region of interest" description="Disordered" evidence="21">
    <location>
        <begin position="499"/>
        <end position="530"/>
    </location>
</feature>
<keyword evidence="7" id="KW-0004">4Fe-4S</keyword>
<evidence type="ECO:0000256" key="3">
    <source>
        <dbReference type="ARBA" id="ARBA00004496"/>
    </source>
</evidence>
<comment type="function">
    <text evidence="18">Catalyzes the reduction of sulfite to sulfide, one of several activities required for the biosynthesis of L-cysteine from sulfate.</text>
</comment>
<dbReference type="InterPro" id="IPR006067">
    <property type="entry name" value="NO2/SO3_Rdtase_4Fe4S_dom"/>
</dbReference>
<dbReference type="FunFam" id="3.40.50.360:FF:000016">
    <property type="entry name" value="Sulfite reductase subunit beta"/>
    <property type="match status" value="1"/>
</dbReference>
<evidence type="ECO:0000256" key="7">
    <source>
        <dbReference type="ARBA" id="ARBA00022485"/>
    </source>
</evidence>
<dbReference type="InterPro" id="IPR005117">
    <property type="entry name" value="NiRdtase/SiRdtase_haem-b_fer"/>
</dbReference>
<feature type="region of interest" description="Disordered" evidence="21">
    <location>
        <begin position="1"/>
        <end position="56"/>
    </location>
</feature>
<feature type="compositionally biased region" description="Low complexity" evidence="21">
    <location>
        <begin position="888"/>
        <end position="909"/>
    </location>
</feature>
<evidence type="ECO:0000256" key="9">
    <source>
        <dbReference type="ARBA" id="ARBA00022605"/>
    </source>
</evidence>
<dbReference type="Pfam" id="PF08552">
    <property type="entry name" value="Kei1"/>
    <property type="match status" value="1"/>
</dbReference>
<dbReference type="InterPro" id="IPR013862">
    <property type="entry name" value="Kei1"/>
</dbReference>
<dbReference type="SUPFAM" id="SSF56014">
    <property type="entry name" value="Nitrite and sulphite reductase 4Fe-4S domain-like"/>
    <property type="match status" value="2"/>
</dbReference>
<dbReference type="GO" id="GO:0009337">
    <property type="term" value="C:sulfite reductase complex (NADPH)"/>
    <property type="evidence" value="ECO:0007669"/>
    <property type="project" value="InterPro"/>
</dbReference>
<evidence type="ECO:0000256" key="11">
    <source>
        <dbReference type="ARBA" id="ARBA00022723"/>
    </source>
</evidence>
<keyword evidence="15" id="KW-0411">Iron-sulfur</keyword>
<feature type="region of interest" description="Disordered" evidence="21">
    <location>
        <begin position="855"/>
        <end position="909"/>
    </location>
</feature>
<feature type="transmembrane region" description="Helical" evidence="22">
    <location>
        <begin position="192"/>
        <end position="214"/>
    </location>
</feature>
<dbReference type="GO" id="GO:0010181">
    <property type="term" value="F:FMN binding"/>
    <property type="evidence" value="ECO:0007669"/>
    <property type="project" value="InterPro"/>
</dbReference>
<feature type="compositionally biased region" description="Basic and acidic residues" evidence="21">
    <location>
        <begin position="366"/>
        <end position="376"/>
    </location>
</feature>
<sequence length="2165" mass="236829">MPAHGVYDTTIPGFQVVRRGPSHPVQQLRRPPSDVIGPSSRSALGAAGSPLPPREVETRNERPLAVVQYLHHHHQPLRCARRLPRSRDALCWINETPTVSRAAAMSKFTRLCLRTPRPQSLFGVISLQTGTELISLALIFNKVTGVYGLLAILTGYQLSLLQLSTYVYSIGVLGLLVYLIPHIRKQSPFECLALAWLYILDTVLNGAYTAAFGLEWYFASSATDGDGSPRGSTSLPGLVVEGLDGLRRETEMHGKVVPQETATSMLLIVGFTLIRVYFSVVAMAFARQVLQKYMQLMILEGPGVDEHDGPFAVDLPDGDGRKGRLGRLMVSFGRGYWLDLAETEDWERNTHTRKPHAGGTLAGETSGRHGPGERGGGRGSLCVLDIMHNVHTNTVAYGASAVAHGRWTEQPAFGKVKRVMRHHIIAGVGLSGTGSRRSSAWGTAGVVRAGPAANATIEICNVRSRNRLAALGDHAILKKLAGMRGMELGGPLAARELPARQRPWASTVEPEPANGTGSGWGPLPAPDSSTALRYSTRQERNGDMAAWRAVGGGCVGVGWRWQMLAATRRDTPRRRPHPPSSTAHGGGREWTLPSSGLLPGLACLALIPLLAQTRVAMAFLFRSSNPPPGDGTMEASSSHRVGTPEEAVARIAYLSSDVIVSVQPSLALDSEFSTHLKRYAARKDHGLVAATPDAVPDIQPVRHNADPLLSVFAPIRSGKLVSVTTASTILLPAISHLYKLANYPVVLHVSLQPRSRADYSAITAIRNSGWTFLQSETLQEAQDMAITAHALAVRTGKGVVHFFAPETSAHDEPIAAEDAAIVRDILDIESVRRFQSGGISATGIYADDGHVAVSSDHPEATLNGGSSKNVGLQPPTSADASKATSTGTSVKSSEASESSTPVAPSSVATTVEAVPPQVTSEDIYTCATRIWSHIKTALGRQYNAFEYTGPSNAQNCLFIFGSDTGSFAEAVDHAKPDDVFANVGILTPRLYRPWIGSKLVQVVPQSVKRIAVLEQIQRATTKWGPLLIDVLSSVNRGPGGVEAIVGYQLGYIAPETTTQALRGVVQNLTAEKPVQNLEVGVKDVPQQAPEYSLQSPQLETAYSKILDQLFGSRTYIANALKAQNAGVSATASASPEFGFGSLLARKEHRQRFVNQVKEAASNGSFKTEEPKSWLARWAVNADDQAKSGEIADELISRLQADGSDAAQTLLSKSNLFRKESLWLTGSDAWAYDLGNSGVHHVLASGENVNMLIIDSTPYSEKAVADANRRKKDIGLYAMNFGNAYVASTAVYSSYTQVLQAMLEADKFNGPSVVLAYLPYFGETDSPLTVLQETKKAVDAGYWPLYRWNPDNEQKGEPNFSLDSELIKQELKTFLARDNQLTQLMRKEPKFAASLAQDFGTEVRAQQKRKAKDAYNQLLEGLLGAPLTILFASDNGNAASISKRLGNRGRARGLKTTVMAMEDYPLEDLPSEENIVFVTSTAGQGEFPQNGLPFWDAIKDNTDLDLATVNFSVFGLGDSHYWPRKEDRIYYNKPAKDLDRVLGNLGGKRFADVGLGDDQDPDGFQTGYQEWEPKVWQALGVDKVDGLPEEPPPITNEDIKLASNYLRGTIVEGLNDPTTAAISASDQQLTKFHGTYMQDDRDVRDERKAQGLEPAYSFMIRCRLPGGVSTPKQWVQMDDISNALGNETMKLTTRQTFQFHGVVKGKLKPAMQAINQALMTTIAACGDVNRNVMCSSLPTQSKYHRQVYACSQKISDHLLPSTSAYHEIWLTDENDKKTQVAGEAVQDFEPLYGPTYLPRKFKITIAIPPHNDTDVYAHDIGLIAIKGKDGNLEGFNVLAGGGMGATHNNKKTYPQTGRMFGYCTAEEVHIACEKIMLVQRDHGDRKNRKHARLKYTIDDMGVDVFRGKVEELWGKKFAKERPFEFKSNIDTFGWQKDETGLNHFTFFIENGRIEDTPEFQMKTGLREIAKVHKGEFRLTGNQHLILSNVKDEDMPALKELMKKYKLDNVQFSGLRLSSSACVAFPTCGLAMAESERYLPVLISKLEACLEENGLRQDSIVMRMTGCPNGCARPWLAEVAFVGKAYGAYNMYLGGGYHGQRLNKLFRSSIKEDEILSIMKPLLKRYALERQEDEKFGDFCIRAGVIKATTDGRDFHDNVAEEESDEE</sequence>
<dbReference type="InterPro" id="IPR045169">
    <property type="entry name" value="NO2/SO3_Rdtase_4Fe4S_prot"/>
</dbReference>
<dbReference type="Gene3D" id="3.30.413.10">
    <property type="entry name" value="Sulfite Reductase Hemoprotein, domain 1"/>
    <property type="match status" value="2"/>
</dbReference>
<dbReference type="SUPFAM" id="SSF55124">
    <property type="entry name" value="Nitrite/Sulfite reductase N-terminal domain-like"/>
    <property type="match status" value="2"/>
</dbReference>
<comment type="cofactor">
    <cofactor evidence="1">
        <name>siroheme</name>
        <dbReference type="ChEBI" id="CHEBI:60052"/>
    </cofactor>
</comment>
<dbReference type="GO" id="GO:0016020">
    <property type="term" value="C:membrane"/>
    <property type="evidence" value="ECO:0007669"/>
    <property type="project" value="GOC"/>
</dbReference>
<keyword evidence="22" id="KW-1133">Transmembrane helix</keyword>
<dbReference type="GO" id="GO:0050661">
    <property type="term" value="F:NADP binding"/>
    <property type="evidence" value="ECO:0007669"/>
    <property type="project" value="InterPro"/>
</dbReference>
<dbReference type="GO" id="GO:0019344">
    <property type="term" value="P:cysteine biosynthetic process"/>
    <property type="evidence" value="ECO:0007669"/>
    <property type="project" value="UniProtKB-KW"/>
</dbReference>
<dbReference type="Gene3D" id="3.40.50.920">
    <property type="match status" value="1"/>
</dbReference>
<evidence type="ECO:0000256" key="16">
    <source>
        <dbReference type="ARBA" id="ARBA00023192"/>
    </source>
</evidence>
<evidence type="ECO:0000256" key="2">
    <source>
        <dbReference type="ARBA" id="ARBA00001966"/>
    </source>
</evidence>
<dbReference type="GO" id="GO:0046872">
    <property type="term" value="F:metal ion binding"/>
    <property type="evidence" value="ECO:0007669"/>
    <property type="project" value="UniProtKB-KW"/>
</dbReference>
<keyword evidence="10" id="KW-0349">Heme</keyword>
<dbReference type="Proteomes" id="UP000245956">
    <property type="component" value="Unassembled WGS sequence"/>
</dbReference>
<dbReference type="InterPro" id="IPR036136">
    <property type="entry name" value="Nit/Sulf_reduc_fer-like_dom_sf"/>
</dbReference>
<keyword evidence="11" id="KW-0479">Metal-binding</keyword>
<dbReference type="PRINTS" id="PR00369">
    <property type="entry name" value="FLAVODOXIN"/>
</dbReference>
<dbReference type="InterPro" id="IPR029061">
    <property type="entry name" value="THDP-binding"/>
</dbReference>
<keyword evidence="14" id="KW-0408">Iron</keyword>
<dbReference type="SUPFAM" id="SSF52218">
    <property type="entry name" value="Flavoproteins"/>
    <property type="match status" value="1"/>
</dbReference>
<evidence type="ECO:0000256" key="22">
    <source>
        <dbReference type="SAM" id="Phobius"/>
    </source>
</evidence>
<dbReference type="GO" id="GO:0020037">
    <property type="term" value="F:heme binding"/>
    <property type="evidence" value="ECO:0007669"/>
    <property type="project" value="InterPro"/>
</dbReference>
<dbReference type="PROSITE" id="PS50902">
    <property type="entry name" value="FLAVODOXIN_LIKE"/>
    <property type="match status" value="1"/>
</dbReference>
<dbReference type="GO" id="GO:0050311">
    <property type="term" value="F:sulfite reductase (ferredoxin) activity"/>
    <property type="evidence" value="ECO:0007669"/>
    <property type="project" value="TreeGrafter"/>
</dbReference>
<feature type="domain" description="Flavodoxin-like" evidence="23">
    <location>
        <begin position="1426"/>
        <end position="1575"/>
    </location>
</feature>
<proteinExistence type="inferred from homology"/>
<evidence type="ECO:0000313" key="25">
    <source>
        <dbReference type="Proteomes" id="UP000245956"/>
    </source>
</evidence>
<dbReference type="Pfam" id="PF01077">
    <property type="entry name" value="NIR_SIR"/>
    <property type="match status" value="1"/>
</dbReference>
<dbReference type="GO" id="GO:0000103">
    <property type="term" value="P:sulfate assimilation"/>
    <property type="evidence" value="ECO:0007669"/>
    <property type="project" value="UniProtKB-ARBA"/>
</dbReference>
<evidence type="ECO:0000256" key="12">
    <source>
        <dbReference type="ARBA" id="ARBA00022857"/>
    </source>
</evidence>
<evidence type="ECO:0000313" key="24">
    <source>
        <dbReference type="EMBL" id="PWI75409.1"/>
    </source>
</evidence>
<feature type="transmembrane region" description="Helical" evidence="22">
    <location>
        <begin position="160"/>
        <end position="180"/>
    </location>
</feature>
<keyword evidence="9" id="KW-0028">Amino-acid biosynthesis</keyword>
<dbReference type="InterPro" id="IPR002880">
    <property type="entry name" value="Pyrv_Fd/Flavodoxin_OxRdtase_N"/>
</dbReference>
<dbReference type="CDD" id="cd07034">
    <property type="entry name" value="TPP_PYR_PFOR_IOR-alpha_like"/>
    <property type="match status" value="1"/>
</dbReference>
<dbReference type="InterPro" id="IPR009014">
    <property type="entry name" value="Transketo_C/PFOR_II"/>
</dbReference>
<comment type="pathway">
    <text evidence="4">Sulfur metabolism; hydrogen sulfide biosynthesis; hydrogen sulfide from sulfite (NADPH route): step 1/1.</text>
</comment>
<dbReference type="PANTHER" id="PTHR11493:SF47">
    <property type="entry name" value="SULFITE REDUCTASE [NADPH] SUBUNIT BETA"/>
    <property type="match status" value="1"/>
</dbReference>
<dbReference type="Pfam" id="PF00258">
    <property type="entry name" value="Flavodoxin_1"/>
    <property type="match status" value="1"/>
</dbReference>
<dbReference type="Gene3D" id="3.40.50.970">
    <property type="match status" value="2"/>
</dbReference>
<dbReference type="GO" id="GO:0070917">
    <property type="term" value="F:inositol phosphoceramide synthase regulator activity"/>
    <property type="evidence" value="ECO:0007669"/>
    <property type="project" value="InterPro"/>
</dbReference>
<comment type="caution">
    <text evidence="24">The sequence shown here is derived from an EMBL/GenBank/DDBJ whole genome shotgun (WGS) entry which is preliminary data.</text>
</comment>
<dbReference type="NCBIfam" id="NF010029">
    <property type="entry name" value="PRK13504.1"/>
    <property type="match status" value="1"/>
</dbReference>
<keyword evidence="12" id="KW-0521">NADP</keyword>
<dbReference type="GO" id="GO:0051539">
    <property type="term" value="F:4 iron, 4 sulfur cluster binding"/>
    <property type="evidence" value="ECO:0007669"/>
    <property type="project" value="UniProtKB-KW"/>
</dbReference>
<evidence type="ECO:0000256" key="1">
    <source>
        <dbReference type="ARBA" id="ARBA00001929"/>
    </source>
</evidence>
<evidence type="ECO:0000259" key="23">
    <source>
        <dbReference type="PROSITE" id="PS50902"/>
    </source>
</evidence>
<dbReference type="InterPro" id="IPR006066">
    <property type="entry name" value="NO2/SO3_Rdtase_FeS/sirohaem_BS"/>
</dbReference>
<evidence type="ECO:0000256" key="21">
    <source>
        <dbReference type="SAM" id="MobiDB-lite"/>
    </source>
</evidence>
<evidence type="ECO:0000256" key="4">
    <source>
        <dbReference type="ARBA" id="ARBA00004774"/>
    </source>
</evidence>
<evidence type="ECO:0000256" key="19">
    <source>
        <dbReference type="ARBA" id="ARBA00063391"/>
    </source>
</evidence>
<feature type="region of interest" description="Disordered" evidence="21">
    <location>
        <begin position="348"/>
        <end position="376"/>
    </location>
</feature>
<dbReference type="EMBL" id="LCWV01000002">
    <property type="protein sequence ID" value="PWI75409.1"/>
    <property type="molecule type" value="Genomic_DNA"/>
</dbReference>